<keyword evidence="3 5" id="KW-0403">Intermediate filament</keyword>
<accession>A0AAN5DDM8</accession>
<dbReference type="PANTHER" id="PTHR45721">
    <property type="entry name" value="LAMIN DM0-RELATED"/>
    <property type="match status" value="1"/>
</dbReference>
<dbReference type="GO" id="GO:0031507">
    <property type="term" value="P:heterochromatin formation"/>
    <property type="evidence" value="ECO:0007669"/>
    <property type="project" value="TreeGrafter"/>
</dbReference>
<name>A0AAN5DDM8_9BILA</name>
<dbReference type="SUPFAM" id="SSF74853">
    <property type="entry name" value="Lamin A/C globular tail domain"/>
    <property type="match status" value="1"/>
</dbReference>
<dbReference type="GO" id="GO:0051664">
    <property type="term" value="P:nuclear pore localization"/>
    <property type="evidence" value="ECO:0007669"/>
    <property type="project" value="TreeGrafter"/>
</dbReference>
<dbReference type="GO" id="GO:0006998">
    <property type="term" value="P:nuclear envelope organization"/>
    <property type="evidence" value="ECO:0007669"/>
    <property type="project" value="TreeGrafter"/>
</dbReference>
<feature type="coiled-coil region" evidence="6">
    <location>
        <begin position="991"/>
        <end position="1025"/>
    </location>
</feature>
<dbReference type="PANTHER" id="PTHR45721:SF12">
    <property type="entry name" value="INTERMEDIATE FILAMENT PROTEIN IFA-1"/>
    <property type="match status" value="1"/>
</dbReference>
<dbReference type="SUPFAM" id="SSF64593">
    <property type="entry name" value="Intermediate filament protein, coiled coil region"/>
    <property type="match status" value="2"/>
</dbReference>
<dbReference type="Pfam" id="PF00932">
    <property type="entry name" value="LTD"/>
    <property type="match status" value="1"/>
</dbReference>
<feature type="compositionally biased region" description="Basic and acidic residues" evidence="7">
    <location>
        <begin position="437"/>
        <end position="483"/>
    </location>
</feature>
<feature type="non-terminal residue" evidence="10">
    <location>
        <position position="1"/>
    </location>
</feature>
<dbReference type="FunFam" id="2.60.40.1260:FF:000003">
    <property type="entry name" value="Intermediate filament protein A"/>
    <property type="match status" value="1"/>
</dbReference>
<dbReference type="FunFam" id="1.20.5.1160:FF:000016">
    <property type="entry name" value="Intermediate filament protein A"/>
    <property type="match status" value="1"/>
</dbReference>
<dbReference type="PROSITE" id="PS51841">
    <property type="entry name" value="LTD"/>
    <property type="match status" value="1"/>
</dbReference>
<protein>
    <submittedName>
        <fullName evidence="10">Uncharacterized protein</fullName>
    </submittedName>
</protein>
<dbReference type="FunFam" id="1.20.5.1160:FF:000023">
    <property type="entry name" value="Intermediate filament protein ifa-1"/>
    <property type="match status" value="1"/>
</dbReference>
<dbReference type="InterPro" id="IPR036415">
    <property type="entry name" value="Lamin_tail_dom_sf"/>
</dbReference>
<feature type="region of interest" description="Disordered" evidence="7">
    <location>
        <begin position="605"/>
        <end position="869"/>
    </location>
</feature>
<gene>
    <name evidence="10" type="ORF">PMAYCL1PPCAC_31818</name>
</gene>
<dbReference type="InterPro" id="IPR001322">
    <property type="entry name" value="Lamin_tail_dom"/>
</dbReference>
<evidence type="ECO:0000256" key="4">
    <source>
        <dbReference type="ARBA" id="ARBA00023054"/>
    </source>
</evidence>
<dbReference type="GO" id="GO:0005652">
    <property type="term" value="C:nuclear lamina"/>
    <property type="evidence" value="ECO:0007669"/>
    <property type="project" value="TreeGrafter"/>
</dbReference>
<feature type="compositionally biased region" description="Basic and acidic residues" evidence="7">
    <location>
        <begin position="815"/>
        <end position="869"/>
    </location>
</feature>
<dbReference type="FunFam" id="1.20.5.170:FF:000058">
    <property type="entry name" value="Intermediate filament protein B"/>
    <property type="match status" value="1"/>
</dbReference>
<evidence type="ECO:0000313" key="11">
    <source>
        <dbReference type="Proteomes" id="UP001328107"/>
    </source>
</evidence>
<evidence type="ECO:0000256" key="3">
    <source>
        <dbReference type="ARBA" id="ARBA00022754"/>
    </source>
</evidence>
<evidence type="ECO:0000256" key="1">
    <source>
        <dbReference type="ARBA" id="ARBA00004496"/>
    </source>
</evidence>
<evidence type="ECO:0000256" key="7">
    <source>
        <dbReference type="SAM" id="MobiDB-lite"/>
    </source>
</evidence>
<feature type="compositionally biased region" description="Pro residues" evidence="7">
    <location>
        <begin position="485"/>
        <end position="496"/>
    </location>
</feature>
<evidence type="ECO:0000259" key="9">
    <source>
        <dbReference type="PROSITE" id="PS51842"/>
    </source>
</evidence>
<evidence type="ECO:0000256" key="6">
    <source>
        <dbReference type="SAM" id="Coils"/>
    </source>
</evidence>
<dbReference type="EMBL" id="BTRK01000006">
    <property type="protein sequence ID" value="GMR61623.1"/>
    <property type="molecule type" value="Genomic_DNA"/>
</dbReference>
<feature type="compositionally biased region" description="Low complexity" evidence="7">
    <location>
        <begin position="946"/>
        <end position="962"/>
    </location>
</feature>
<feature type="compositionally biased region" description="Basic and acidic residues" evidence="7">
    <location>
        <begin position="240"/>
        <end position="249"/>
    </location>
</feature>
<dbReference type="Gene3D" id="2.60.40.1260">
    <property type="entry name" value="Lamin Tail domain"/>
    <property type="match status" value="1"/>
</dbReference>
<keyword evidence="2" id="KW-0963">Cytoplasm</keyword>
<dbReference type="InterPro" id="IPR018039">
    <property type="entry name" value="IF_conserved"/>
</dbReference>
<dbReference type="GO" id="GO:0005200">
    <property type="term" value="F:structural constituent of cytoskeleton"/>
    <property type="evidence" value="ECO:0007669"/>
    <property type="project" value="TreeGrafter"/>
</dbReference>
<reference evidence="11" key="1">
    <citation type="submission" date="2022-10" db="EMBL/GenBank/DDBJ databases">
        <title>Genome assembly of Pristionchus species.</title>
        <authorList>
            <person name="Yoshida K."/>
            <person name="Sommer R.J."/>
        </authorList>
    </citation>
    <scope>NUCLEOTIDE SEQUENCE [LARGE SCALE GENOMIC DNA]</scope>
    <source>
        <strain evidence="11">RS5460</strain>
    </source>
</reference>
<feature type="compositionally biased region" description="Basic and acidic residues" evidence="7">
    <location>
        <begin position="755"/>
        <end position="787"/>
    </location>
</feature>
<evidence type="ECO:0000259" key="8">
    <source>
        <dbReference type="PROSITE" id="PS51841"/>
    </source>
</evidence>
<feature type="region of interest" description="Disordered" evidence="7">
    <location>
        <begin position="525"/>
        <end position="553"/>
    </location>
</feature>
<dbReference type="Gene3D" id="1.20.5.500">
    <property type="entry name" value="Single helix bin"/>
    <property type="match status" value="1"/>
</dbReference>
<comment type="subcellular location">
    <subcellularLocation>
        <location evidence="1">Cytoplasm</location>
    </subcellularLocation>
</comment>
<keyword evidence="11" id="KW-1185">Reference proteome</keyword>
<evidence type="ECO:0000256" key="2">
    <source>
        <dbReference type="ARBA" id="ARBA00022490"/>
    </source>
</evidence>
<proteinExistence type="inferred from homology"/>
<comment type="similarity">
    <text evidence="5">Belongs to the intermediate filament family.</text>
</comment>
<keyword evidence="4 6" id="KW-0175">Coiled coil</keyword>
<dbReference type="GO" id="GO:0090435">
    <property type="term" value="P:protein localization to nuclear envelope"/>
    <property type="evidence" value="ECO:0007669"/>
    <property type="project" value="TreeGrafter"/>
</dbReference>
<feature type="region of interest" description="Disordered" evidence="7">
    <location>
        <begin position="935"/>
        <end position="962"/>
    </location>
</feature>
<sequence>QITTKHVFHDTNHLVYPQTRRTVYKKGGMSSETSASPREPLYERGRSRTSRNNITKKIGRDVYEKFLVQEVTMAYSSGHGSTGSGGGLLTTSEENYKNLSTPLKVHVAHEPQRYRRRYSSGSLRDYIQDYDSRVRASESDRAYYRSNETDFPVIRNYSADFIENNPYGRDQGYPIPVQLSASPESDAKRWRRRAASSLGSLITETTTEEYHSFSTRRSVEDMLDAGSTPSVHALRHQFEQTAQRERMESGNRSGAASRHSPASGTNIVVVPRSTTEMRDEQGPYRMIPSPDARVRRIERPSYSPDDQREVLTTTVVDIDPNAARREGGRRVVEEKFTEEFRTVKVYKSPKRRPEGQETAIRIPVTIHDTATKKHQSRGTGGQIIRETIREDIYVTRSSRSSPAPPAARSPPPQGQVLRTITTFDGKGQRTMSPPNVRESEEARRRAASRESVRETMEEEMMRAVMERERSRATEKVSEWRTEEPASPPLRSPPPPRIQEELTTSDVTTTVTHIVRARSPFDGTHIAREYTTISPSKELEPIRGIDETDEEEERLVIIRRREEEERRRKEEEERVEIVRRKEEEERRRREEEERLVITRRKEEDQIAKELRENEAREERRKMEEERRRREQQRQQEELRRKKQEEREQIERLRREMEESRRKEEEERRAAEKKKKEEEEEERRRLEELIEIRIREEREMEMRATREEADRQTRIEREKKNAEERQRRIEKERREVEALEQKAAQETAEIEARRKKMQDEIKAREEELQRREDERRTAEKERLDRERQARGSRRSSRPRRRGDNIDFLKHQQIIFCRKREREERERLHKEQQERKLEEDRRRKEKEDAERLRQKEERDKRDAELREKREEAERLLREARVTVSEETTSRWTRRPPVETLVREVELDSPRAIGTGATIQSSTTEYSTTRPMELPEYRSTISSRPGFNRSGMSTYSASSTTSYGSPLSGTRTLKIVNEMGSSTLSGMSPYGQHAASSIRDAREREKKEMSDLNDRLANYIEKVRFLEAQNRKLGGDLDMLRSRWGKDTSSMRVMYESELKEARNLIDETHRTRADLDAQIKKLIDELSEYRRKYEEALRARETDRVLLDELLEKLSKLEAEINMLKRKIAHLEEDVARIKKDNHRLIGELQRARNELDQETLNRIDHQNQVQTLLEEIDFVRRVHDQEIKELQSMVSRDTTPENREFFKNELASAIRDIRQEYDQRMNTNRTDIESWYKLKVQEIQTASNRQTMEHGYQKEEIRRLRTQLSDLRGKLADLEGRNALLEKQTQELNYQLEDDQRSYEAALNDRDASIRKMREECQALMVELQMLLDTKQTLDAEIAIYRKMLEGEENRAGLRHLVEQVVKTHGISQESEHESMRVLKGETATRTSFQRSAKGNVSIHETSPEGKFIVIENTHRSKDEPIGDWKLKRKIDGKKEIVFTFPSDFVLRPGRNVKVFAHGHGVNSPPESLVIDSEDSWGTGHNVHTILFNAAGEERATHIQRSSHS</sequence>
<feature type="domain" description="IF rod" evidence="9">
    <location>
        <begin position="1001"/>
        <end position="1354"/>
    </location>
</feature>
<dbReference type="Pfam" id="PF00038">
    <property type="entry name" value="Filament"/>
    <property type="match status" value="1"/>
</dbReference>
<dbReference type="GO" id="GO:0007097">
    <property type="term" value="P:nuclear migration"/>
    <property type="evidence" value="ECO:0007669"/>
    <property type="project" value="TreeGrafter"/>
</dbReference>
<evidence type="ECO:0000256" key="5">
    <source>
        <dbReference type="RuleBase" id="RU000685"/>
    </source>
</evidence>
<dbReference type="GO" id="GO:0005737">
    <property type="term" value="C:cytoplasm"/>
    <property type="evidence" value="ECO:0007669"/>
    <property type="project" value="UniProtKB-SubCell"/>
</dbReference>
<dbReference type="Gene3D" id="1.20.5.170">
    <property type="match status" value="1"/>
</dbReference>
<feature type="region of interest" description="Disordered" evidence="7">
    <location>
        <begin position="240"/>
        <end position="265"/>
    </location>
</feature>
<dbReference type="InterPro" id="IPR039008">
    <property type="entry name" value="IF_rod_dom"/>
</dbReference>
<feature type="coiled-coil region" evidence="6">
    <location>
        <begin position="1259"/>
        <end position="1353"/>
    </location>
</feature>
<dbReference type="Proteomes" id="UP001328107">
    <property type="component" value="Unassembled WGS sequence"/>
</dbReference>
<dbReference type="Gene3D" id="1.20.5.1160">
    <property type="entry name" value="Vasodilator-stimulated phosphoprotein"/>
    <property type="match status" value="2"/>
</dbReference>
<dbReference type="PROSITE" id="PS51842">
    <property type="entry name" value="IF_ROD_2"/>
    <property type="match status" value="1"/>
</dbReference>
<organism evidence="10 11">
    <name type="scientific">Pristionchus mayeri</name>
    <dbReference type="NCBI Taxonomy" id="1317129"/>
    <lineage>
        <taxon>Eukaryota</taxon>
        <taxon>Metazoa</taxon>
        <taxon>Ecdysozoa</taxon>
        <taxon>Nematoda</taxon>
        <taxon>Chromadorea</taxon>
        <taxon>Rhabditida</taxon>
        <taxon>Rhabditina</taxon>
        <taxon>Diplogasteromorpha</taxon>
        <taxon>Diplogasteroidea</taxon>
        <taxon>Neodiplogasteridae</taxon>
        <taxon>Pristionchus</taxon>
    </lineage>
</organism>
<feature type="compositionally biased region" description="Polar residues" evidence="7">
    <location>
        <begin position="250"/>
        <end position="265"/>
    </location>
</feature>
<dbReference type="SMART" id="SM01391">
    <property type="entry name" value="Filament"/>
    <property type="match status" value="1"/>
</dbReference>
<feature type="domain" description="LTD" evidence="8">
    <location>
        <begin position="1387"/>
        <end position="1504"/>
    </location>
</feature>
<dbReference type="PROSITE" id="PS00226">
    <property type="entry name" value="IF_ROD_1"/>
    <property type="match status" value="1"/>
</dbReference>
<feature type="region of interest" description="Disordered" evidence="7">
    <location>
        <begin position="396"/>
        <end position="508"/>
    </location>
</feature>
<feature type="compositionally biased region" description="Basic residues" evidence="7">
    <location>
        <begin position="788"/>
        <end position="798"/>
    </location>
</feature>
<comment type="caution">
    <text evidence="10">The sequence shown here is derived from an EMBL/GenBank/DDBJ whole genome shotgun (WGS) entry which is preliminary data.</text>
</comment>
<feature type="coiled-coil region" evidence="6">
    <location>
        <begin position="1055"/>
        <end position="1173"/>
    </location>
</feature>
<feature type="compositionally biased region" description="Basic and acidic residues" evidence="7">
    <location>
        <begin position="536"/>
        <end position="545"/>
    </location>
</feature>
<feature type="compositionally biased region" description="Basic and acidic residues" evidence="7">
    <location>
        <begin position="605"/>
        <end position="738"/>
    </location>
</feature>
<evidence type="ECO:0000313" key="10">
    <source>
        <dbReference type="EMBL" id="GMR61623.1"/>
    </source>
</evidence>
<feature type="compositionally biased region" description="Pro residues" evidence="7">
    <location>
        <begin position="402"/>
        <end position="413"/>
    </location>
</feature>
<dbReference type="GO" id="GO:0005882">
    <property type="term" value="C:intermediate filament"/>
    <property type="evidence" value="ECO:0007669"/>
    <property type="project" value="UniProtKB-KW"/>
</dbReference>
<feature type="region of interest" description="Disordered" evidence="7">
    <location>
        <begin position="22"/>
        <end position="53"/>
    </location>
</feature>